<evidence type="ECO:0000313" key="3">
    <source>
        <dbReference type="Proteomes" id="UP000076512"/>
    </source>
</evidence>
<evidence type="ECO:0000313" key="2">
    <source>
        <dbReference type="EMBL" id="KZM70549.1"/>
    </source>
</evidence>
<protein>
    <submittedName>
        <fullName evidence="2">Uncharacterized protein</fullName>
    </submittedName>
</protein>
<name>A0A164JML6_9NOCA</name>
<keyword evidence="3" id="KW-1185">Reference proteome</keyword>
<feature type="transmembrane region" description="Helical" evidence="1">
    <location>
        <begin position="259"/>
        <end position="278"/>
    </location>
</feature>
<feature type="transmembrane region" description="Helical" evidence="1">
    <location>
        <begin position="235"/>
        <end position="253"/>
    </location>
</feature>
<keyword evidence="1" id="KW-0812">Transmembrane</keyword>
<evidence type="ECO:0000256" key="1">
    <source>
        <dbReference type="SAM" id="Phobius"/>
    </source>
</evidence>
<feature type="transmembrane region" description="Helical" evidence="1">
    <location>
        <begin position="290"/>
        <end position="312"/>
    </location>
</feature>
<sequence length="369" mass="37058">MPSTTARSGEPVAAPAADRLDGPIRIGLIVAASAAATGAGLLALDAVAVAFAGIAGALAARLARPVVERWCATVGIAVDTRHILPIAANAALWCAAIAKAGDRPAVIAWLAVSALAVWAAWIDAHAHRIPLALSRVGAILAAFLLAAASATSGDMAALARAVAAAGGIFAATWTFAVVSRGMLGLGDVWFLVPLMLIAGYEGWDRAGVALVLGLGLMVPAVIVRSIRRGGAAAEALPAAPYLVAGTAAALADSTSVTRFVGGVAVVAIGLGLPLTAPRRLARYLGAGDRLLITMVFGVLPMSLVAMVIALAVDSPLPVVRLVVILAVVALALGPVALWRLSRASAAAQADPVVGQLRQHQPGGGHQEDV</sequence>
<accession>A0A164JML6</accession>
<feature type="transmembrane region" description="Helical" evidence="1">
    <location>
        <begin position="29"/>
        <end position="62"/>
    </location>
</feature>
<reference evidence="2 3" key="1">
    <citation type="submission" date="2016-04" db="EMBL/GenBank/DDBJ databases">
        <authorList>
            <person name="Evans L.H."/>
            <person name="Alamgir A."/>
            <person name="Owens N."/>
            <person name="Weber N.D."/>
            <person name="Virtaneva K."/>
            <person name="Barbian K."/>
            <person name="Babar A."/>
            <person name="Rosenke K."/>
        </authorList>
    </citation>
    <scope>NUCLEOTIDE SEQUENCE [LARGE SCALE GENOMIC DNA]</scope>
    <source>
        <strain evidence="2 3">IFM 0406</strain>
    </source>
</reference>
<feature type="transmembrane region" description="Helical" evidence="1">
    <location>
        <begin position="318"/>
        <end position="338"/>
    </location>
</feature>
<dbReference type="Gene3D" id="1.20.120.1220">
    <property type="match status" value="1"/>
</dbReference>
<feature type="transmembrane region" description="Helical" evidence="1">
    <location>
        <begin position="131"/>
        <end position="151"/>
    </location>
</feature>
<gene>
    <name evidence="2" type="ORF">AWN90_38845</name>
</gene>
<keyword evidence="1" id="KW-0472">Membrane</keyword>
<dbReference type="Proteomes" id="UP000076512">
    <property type="component" value="Unassembled WGS sequence"/>
</dbReference>
<dbReference type="EMBL" id="LWGR01000013">
    <property type="protein sequence ID" value="KZM70549.1"/>
    <property type="molecule type" value="Genomic_DNA"/>
</dbReference>
<comment type="caution">
    <text evidence="2">The sequence shown here is derived from an EMBL/GenBank/DDBJ whole genome shotgun (WGS) entry which is preliminary data.</text>
</comment>
<dbReference type="AlphaFoldDB" id="A0A164JML6"/>
<organism evidence="2 3">
    <name type="scientific">Nocardia terpenica</name>
    <dbReference type="NCBI Taxonomy" id="455432"/>
    <lineage>
        <taxon>Bacteria</taxon>
        <taxon>Bacillati</taxon>
        <taxon>Actinomycetota</taxon>
        <taxon>Actinomycetes</taxon>
        <taxon>Mycobacteriales</taxon>
        <taxon>Nocardiaceae</taxon>
        <taxon>Nocardia</taxon>
    </lineage>
</organism>
<feature type="transmembrane region" description="Helical" evidence="1">
    <location>
        <begin position="157"/>
        <end position="176"/>
    </location>
</feature>
<feature type="transmembrane region" description="Helical" evidence="1">
    <location>
        <begin position="206"/>
        <end position="223"/>
    </location>
</feature>
<dbReference type="STRING" id="455432.AWN90_38845"/>
<feature type="transmembrane region" description="Helical" evidence="1">
    <location>
        <begin position="106"/>
        <end position="124"/>
    </location>
</feature>
<keyword evidence="1" id="KW-1133">Transmembrane helix</keyword>
<proteinExistence type="predicted"/>